<organism evidence="2 3">
    <name type="scientific">Chthoniobacter flavus Ellin428</name>
    <dbReference type="NCBI Taxonomy" id="497964"/>
    <lineage>
        <taxon>Bacteria</taxon>
        <taxon>Pseudomonadati</taxon>
        <taxon>Verrucomicrobiota</taxon>
        <taxon>Spartobacteria</taxon>
        <taxon>Chthoniobacterales</taxon>
        <taxon>Chthoniobacteraceae</taxon>
        <taxon>Chthoniobacter</taxon>
    </lineage>
</organism>
<dbReference type="RefSeq" id="WP_006978025.1">
    <property type="nucleotide sequence ID" value="NZ_ABVL01000002.1"/>
</dbReference>
<reference evidence="2 3" key="1">
    <citation type="journal article" date="2011" name="J. Bacteriol.">
        <title>Genome sequence of Chthoniobacter flavus Ellin428, an aerobic heterotrophic soil bacterium.</title>
        <authorList>
            <person name="Kant R."/>
            <person name="van Passel M.W."/>
            <person name="Palva A."/>
            <person name="Lucas S."/>
            <person name="Lapidus A."/>
            <person name="Glavina Del Rio T."/>
            <person name="Dalin E."/>
            <person name="Tice H."/>
            <person name="Bruce D."/>
            <person name="Goodwin L."/>
            <person name="Pitluck S."/>
            <person name="Larimer F.W."/>
            <person name="Land M.L."/>
            <person name="Hauser L."/>
            <person name="Sangwan P."/>
            <person name="de Vos W.M."/>
            <person name="Janssen P.H."/>
            <person name="Smidt H."/>
        </authorList>
    </citation>
    <scope>NUCLEOTIDE SEQUENCE [LARGE SCALE GENOMIC DNA]</scope>
    <source>
        <strain evidence="2 3">Ellin428</strain>
    </source>
</reference>
<sequence length="144" mass="16805">MNVPDLRSPYVQTGGIYYIPRMLDKIRLHAAGKLPQDYHANLGGGFDGRTVSFLWIEYPALVERVKQGGTDEDILEWAFVQGHQPSAEEIDIWNDFMRKRGWNDESSERLLMRKRESGLEKRDDVQTFFDYIDADEGRPLQKKR</sequence>
<evidence type="ECO:0000313" key="3">
    <source>
        <dbReference type="Proteomes" id="UP000005824"/>
    </source>
</evidence>
<dbReference type="InParanoid" id="B4CVL1"/>
<evidence type="ECO:0000259" key="1">
    <source>
        <dbReference type="Pfam" id="PF16798"/>
    </source>
</evidence>
<dbReference type="InterPro" id="IPR031849">
    <property type="entry name" value="DUF5069"/>
</dbReference>
<gene>
    <name evidence="2" type="ORF">CfE428DRAFT_0698</name>
</gene>
<proteinExistence type="predicted"/>
<comment type="caution">
    <text evidence="2">The sequence shown here is derived from an EMBL/GenBank/DDBJ whole genome shotgun (WGS) entry which is preliminary data.</text>
</comment>
<accession>B4CVL1</accession>
<dbReference type="Proteomes" id="UP000005824">
    <property type="component" value="Unassembled WGS sequence"/>
</dbReference>
<dbReference type="Pfam" id="PF16798">
    <property type="entry name" value="DUF5069"/>
    <property type="match status" value="1"/>
</dbReference>
<evidence type="ECO:0000313" key="2">
    <source>
        <dbReference type="EMBL" id="EDY21453.1"/>
    </source>
</evidence>
<dbReference type="eggNOG" id="COG3558">
    <property type="taxonomic scope" value="Bacteria"/>
</dbReference>
<dbReference type="AlphaFoldDB" id="B4CVL1"/>
<name>B4CVL1_9BACT</name>
<protein>
    <recommendedName>
        <fullName evidence="1">DUF5069 domain-containing protein</fullName>
    </recommendedName>
</protein>
<dbReference type="EMBL" id="ABVL01000002">
    <property type="protein sequence ID" value="EDY21453.1"/>
    <property type="molecule type" value="Genomic_DNA"/>
</dbReference>
<feature type="domain" description="DUF5069" evidence="1">
    <location>
        <begin position="5"/>
        <end position="138"/>
    </location>
</feature>
<keyword evidence="3" id="KW-1185">Reference proteome</keyword>